<name>A0A4Y4D5S5_KOCVA</name>
<keyword evidence="1" id="KW-1133">Transmembrane helix</keyword>
<keyword evidence="3" id="KW-1185">Reference proteome</keyword>
<evidence type="ECO:0000256" key="1">
    <source>
        <dbReference type="SAM" id="Phobius"/>
    </source>
</evidence>
<keyword evidence="1" id="KW-0472">Membrane</keyword>
<accession>A0A4Y4D5S5</accession>
<dbReference type="OrthoDB" id="10005352at2"/>
<proteinExistence type="predicted"/>
<dbReference type="AlphaFoldDB" id="A0A4Y4D5S5"/>
<dbReference type="EMBL" id="BJNW01000002">
    <property type="protein sequence ID" value="GEC98120.1"/>
    <property type="molecule type" value="Genomic_DNA"/>
</dbReference>
<sequence length="84" mass="8581">MRPFRRTITALWTTAAMLAGLTAVLWGTAALGILLLPDDDGLGTAFVGIYLLVLGLLCAAAAAGFALLSRARAGRSRPGHTSGA</sequence>
<protein>
    <submittedName>
        <fullName evidence="2">Uncharacterized protein</fullName>
    </submittedName>
</protein>
<feature type="transmembrane region" description="Helical" evidence="1">
    <location>
        <begin position="42"/>
        <end position="68"/>
    </location>
</feature>
<comment type="caution">
    <text evidence="2">The sequence shown here is derived from an EMBL/GenBank/DDBJ whole genome shotgun (WGS) entry which is preliminary data.</text>
</comment>
<feature type="transmembrane region" description="Helical" evidence="1">
    <location>
        <begin position="12"/>
        <end position="36"/>
    </location>
</feature>
<dbReference type="RefSeq" id="WP_068469174.1">
    <property type="nucleotide sequence ID" value="NZ_BJNW01000002.1"/>
</dbReference>
<evidence type="ECO:0000313" key="2">
    <source>
        <dbReference type="EMBL" id="GEC98120.1"/>
    </source>
</evidence>
<keyword evidence="1" id="KW-0812">Transmembrane</keyword>
<reference evidence="2 3" key="1">
    <citation type="submission" date="2019-06" db="EMBL/GenBank/DDBJ databases">
        <title>Whole genome shotgun sequence of Kocuria varians NBRC 15358.</title>
        <authorList>
            <person name="Hosoyama A."/>
            <person name="Uohara A."/>
            <person name="Ohji S."/>
            <person name="Ichikawa N."/>
        </authorList>
    </citation>
    <scope>NUCLEOTIDE SEQUENCE [LARGE SCALE GENOMIC DNA]</scope>
    <source>
        <strain evidence="2 3">NBRC 15358</strain>
    </source>
</reference>
<organism evidence="2 3">
    <name type="scientific">Kocuria varians</name>
    <name type="common">Micrococcus varians</name>
    <dbReference type="NCBI Taxonomy" id="1272"/>
    <lineage>
        <taxon>Bacteria</taxon>
        <taxon>Bacillati</taxon>
        <taxon>Actinomycetota</taxon>
        <taxon>Actinomycetes</taxon>
        <taxon>Micrococcales</taxon>
        <taxon>Micrococcaceae</taxon>
        <taxon>Kocuria</taxon>
    </lineage>
</organism>
<evidence type="ECO:0000313" key="3">
    <source>
        <dbReference type="Proteomes" id="UP000315730"/>
    </source>
</evidence>
<dbReference type="Proteomes" id="UP000315730">
    <property type="component" value="Unassembled WGS sequence"/>
</dbReference>
<gene>
    <name evidence="2" type="ORF">KVA01_02750</name>
</gene>